<accession>H8WG14</accession>
<feature type="signal peptide" evidence="11">
    <location>
        <begin position="1"/>
        <end position="25"/>
    </location>
</feature>
<dbReference type="Pfam" id="PF01400">
    <property type="entry name" value="Astacin"/>
    <property type="match status" value="1"/>
</dbReference>
<dbReference type="PROSITE" id="PS01187">
    <property type="entry name" value="EGF_CA"/>
    <property type="match status" value="1"/>
</dbReference>
<dbReference type="PROSITE" id="PS50026">
    <property type="entry name" value="EGF_3"/>
    <property type="match status" value="1"/>
</dbReference>
<dbReference type="InterPro" id="IPR001506">
    <property type="entry name" value="Peptidase_M12A"/>
</dbReference>
<dbReference type="SMART" id="SM00235">
    <property type="entry name" value="ZnMc"/>
    <property type="match status" value="1"/>
</dbReference>
<feature type="active site" evidence="10">
    <location>
        <position position="186"/>
    </location>
</feature>
<dbReference type="GO" id="GO:0005509">
    <property type="term" value="F:calcium ion binding"/>
    <property type="evidence" value="ECO:0007669"/>
    <property type="project" value="InterPro"/>
</dbReference>
<keyword evidence="1 9" id="KW-0245">EGF-like domain</keyword>
<evidence type="ECO:0000256" key="6">
    <source>
        <dbReference type="ARBA" id="ARBA00023049"/>
    </source>
</evidence>
<dbReference type="PROSITE" id="PS51864">
    <property type="entry name" value="ASTACIN"/>
    <property type="match status" value="1"/>
</dbReference>
<reference evidence="16" key="2">
    <citation type="submission" date="2011-03" db="EMBL/GenBank/DDBJ databases">
        <authorList>
            <person name="Mueller W."/>
        </authorList>
    </citation>
    <scope>NUCLEOTIDE SEQUENCE</scope>
    <source>
        <tissue evidence="16">Whole animal</tissue>
    </source>
</reference>
<dbReference type="GO" id="GO:0008270">
    <property type="term" value="F:zinc ion binding"/>
    <property type="evidence" value="ECO:0007669"/>
    <property type="project" value="UniProtKB-UniRule"/>
</dbReference>
<feature type="domain" description="EGF-like" evidence="14">
    <location>
        <begin position="550"/>
        <end position="586"/>
    </location>
</feature>
<feature type="binding site" evidence="10">
    <location>
        <position position="195"/>
    </location>
    <ligand>
        <name>Zn(2+)</name>
        <dbReference type="ChEBI" id="CHEBI:29105"/>
        <note>catalytic</note>
    </ligand>
</feature>
<keyword evidence="8" id="KW-0325">Glycoprotein</keyword>
<proteinExistence type="evidence at transcript level"/>
<sequence>MQPKKKIKCFIVVLGLLCIHNVVRAQTTAAARVKEMDKKNDTDQDEIFEGDLKLPKNFILKHYNLSSIPGGNKESTRNASTQENINKKHNRVDRAAGSEIKLWTNNCVRYQISTHVSMETATLIRRAMNNLEEKTCLRFISGGSGDYIEFTSTESGCFSHMVGRQGGRQQINLGQGCRTFGIITHEIGHAIGFWHEQSRPDRDRFVRVNNENIRDGKERQFMKRKHLKIDYQGSPYDYGSIMHYSSRAFSRPDCTGENCVTLSINNAVEYSHQGSPTLGQRNALSAQDILQINRLYTCPGNGVNGFLMYRVRDGASLPDTDPALNNPDPYVRFTSVDQYGNKHFRQTSVKSGTTNPVWNEWVSVSERSWQFFRVRVWDDDNFFTFGDDQMTMSETYVIDARERRYLRHCENTRCNGYVIFDYKLLTLSRGNLQIKVRFACNLVDTDPIWNNPDPYVRIEAKQSTGAVHTRTTGVISGTINPKWNQWINYGCQRWAYFEIQVWDDDNFLTGADDQMSNKELVFVNSGRYVGVRHNAHGSGYLIYDYNFIVDGNECAPNPCRNQGTCRDGCSSYTCTCRWGYAGTNCEHTAGTLRVTARYARNLPDEDGWWNNSDPYMEFIAIDQNGNSVRKTTSAKGGDQNPNWYESHNFGYRAWKQLRVRVYDDDNNADDPLSNQQTLFLSAQVHSRTVIRHNCHSATPYSTILTIELRDSQLSANLWGLIK</sequence>
<evidence type="ECO:0000259" key="15">
    <source>
        <dbReference type="PROSITE" id="PS51864"/>
    </source>
</evidence>
<dbReference type="Gene3D" id="2.60.40.150">
    <property type="entry name" value="C2 domain"/>
    <property type="match status" value="3"/>
</dbReference>
<dbReference type="PROSITE" id="PS01186">
    <property type="entry name" value="EGF_2"/>
    <property type="match status" value="1"/>
</dbReference>
<dbReference type="InterPro" id="IPR006026">
    <property type="entry name" value="Peptidase_Metallo"/>
</dbReference>
<dbReference type="SMART" id="SM00179">
    <property type="entry name" value="EGF_CA"/>
    <property type="match status" value="1"/>
</dbReference>
<keyword evidence="3 11" id="KW-0732">Signal</keyword>
<feature type="chain" id="PRO_5033099194" description="Metalloendopeptidase" evidence="11">
    <location>
        <begin position="26"/>
        <end position="722"/>
    </location>
</feature>
<dbReference type="SMART" id="SM00181">
    <property type="entry name" value="EGF"/>
    <property type="match status" value="1"/>
</dbReference>
<dbReference type="Gene3D" id="2.10.25.10">
    <property type="entry name" value="Laminin"/>
    <property type="match status" value="1"/>
</dbReference>
<dbReference type="Gene3D" id="3.40.390.10">
    <property type="entry name" value="Collagenase (Catalytic Domain)"/>
    <property type="match status" value="1"/>
</dbReference>
<keyword evidence="10 11" id="KW-0645">Protease</keyword>
<keyword evidence="2 10" id="KW-0479">Metal-binding</keyword>
<comment type="caution">
    <text evidence="9">Lacks conserved residue(s) required for the propagation of feature annotation.</text>
</comment>
<dbReference type="PROSITE" id="PS00010">
    <property type="entry name" value="ASX_HYDROXYL"/>
    <property type="match status" value="1"/>
</dbReference>
<evidence type="ECO:0000259" key="13">
    <source>
        <dbReference type="PROSITE" id="PS50004"/>
    </source>
</evidence>
<dbReference type="InterPro" id="IPR018097">
    <property type="entry name" value="EGF_Ca-bd_CS"/>
</dbReference>
<gene>
    <name evidence="16" type="primary">BMP-1</name>
</gene>
<dbReference type="AlphaFoldDB" id="H8WG14"/>
<feature type="domain" description="C2" evidence="13">
    <location>
        <begin position="286"/>
        <end position="410"/>
    </location>
</feature>
<evidence type="ECO:0000256" key="4">
    <source>
        <dbReference type="ARBA" id="ARBA00022737"/>
    </source>
</evidence>
<dbReference type="InterPro" id="IPR034035">
    <property type="entry name" value="Astacin-like_dom"/>
</dbReference>
<feature type="domain" description="C2" evidence="13">
    <location>
        <begin position="566"/>
        <end position="700"/>
    </location>
</feature>
<dbReference type="FunFam" id="2.10.25.10:FF:000004">
    <property type="entry name" value="Neurogenic locus notch 1"/>
    <property type="match status" value="1"/>
</dbReference>
<dbReference type="EC" id="3.4.24.-" evidence="11"/>
<dbReference type="InterPro" id="IPR035892">
    <property type="entry name" value="C2_domain_sf"/>
</dbReference>
<dbReference type="Pfam" id="PF00008">
    <property type="entry name" value="EGF"/>
    <property type="match status" value="1"/>
</dbReference>
<keyword evidence="4" id="KW-0677">Repeat</keyword>
<evidence type="ECO:0000313" key="16">
    <source>
        <dbReference type="EMBL" id="CCA61951.1"/>
    </source>
</evidence>
<evidence type="ECO:0000256" key="11">
    <source>
        <dbReference type="RuleBase" id="RU361183"/>
    </source>
</evidence>
<evidence type="ECO:0000256" key="3">
    <source>
        <dbReference type="ARBA" id="ARBA00022729"/>
    </source>
</evidence>
<organism evidence="16">
    <name type="scientific">Suberites domuncula</name>
    <name type="common">Sponge</name>
    <dbReference type="NCBI Taxonomy" id="55567"/>
    <lineage>
        <taxon>Eukaryota</taxon>
        <taxon>Metazoa</taxon>
        <taxon>Porifera</taxon>
        <taxon>Demospongiae</taxon>
        <taxon>Heteroscleromorpha</taxon>
        <taxon>Suberitida</taxon>
        <taxon>Suberitidae</taxon>
        <taxon>Suberites</taxon>
    </lineage>
</organism>
<keyword evidence="6 10" id="KW-0482">Metalloprotease</keyword>
<dbReference type="CDD" id="cd04280">
    <property type="entry name" value="ZnMc_astacin_like"/>
    <property type="match status" value="1"/>
</dbReference>
<reference evidence="16" key="1">
    <citation type="journal article" date="2011" name="Biochim. Biophys. Acta">
        <title>Interaction of the retinoic acid signaling pathway with spicule formation in the marine sponge Suberites domuncula through activation of bone morphogenetic protein-1.</title>
        <authorList>
            <person name="Muller W.E."/>
            <person name="Binder M."/>
            <person name="von Lintig J."/>
            <person name="Guo Y.W."/>
            <person name="Wang X."/>
            <person name="Kaandorp J.A."/>
            <person name="Wiens M."/>
            <person name="Schroder H.C."/>
        </authorList>
    </citation>
    <scope>NUCLEOTIDE SEQUENCE</scope>
    <source>
        <tissue evidence="16">Whole animal</tissue>
    </source>
</reference>
<evidence type="ECO:0000256" key="12">
    <source>
        <dbReference type="SAM" id="MobiDB-lite"/>
    </source>
</evidence>
<name>H8WG14_SUBDO</name>
<dbReference type="InterPro" id="IPR000152">
    <property type="entry name" value="EGF-type_Asp/Asn_hydroxyl_site"/>
</dbReference>
<dbReference type="SUPFAM" id="SSF55486">
    <property type="entry name" value="Metalloproteases ('zincins'), catalytic domain"/>
    <property type="match status" value="1"/>
</dbReference>
<comment type="cofactor">
    <cofactor evidence="10 11">
        <name>Zn(2+)</name>
        <dbReference type="ChEBI" id="CHEBI:29105"/>
    </cofactor>
    <text evidence="10 11">Binds 1 zinc ion per subunit.</text>
</comment>
<dbReference type="InterPro" id="IPR001881">
    <property type="entry name" value="EGF-like_Ca-bd_dom"/>
</dbReference>
<dbReference type="SUPFAM" id="SSF49562">
    <property type="entry name" value="C2 domain (Calcium/lipid-binding domain, CaLB)"/>
    <property type="match status" value="3"/>
</dbReference>
<protein>
    <recommendedName>
        <fullName evidence="11">Metalloendopeptidase</fullName>
        <ecNumber evidence="11">3.4.24.-</ecNumber>
    </recommendedName>
</protein>
<evidence type="ECO:0000256" key="10">
    <source>
        <dbReference type="PROSITE-ProRule" id="PRU01211"/>
    </source>
</evidence>
<dbReference type="EMBL" id="FR848952">
    <property type="protein sequence ID" value="CCA61951.1"/>
    <property type="molecule type" value="mRNA"/>
</dbReference>
<dbReference type="GO" id="GO:0006508">
    <property type="term" value="P:proteolysis"/>
    <property type="evidence" value="ECO:0007669"/>
    <property type="project" value="UniProtKB-KW"/>
</dbReference>
<evidence type="ECO:0000256" key="9">
    <source>
        <dbReference type="PROSITE-ProRule" id="PRU00076"/>
    </source>
</evidence>
<keyword evidence="5 10" id="KW-0862">Zinc</keyword>
<dbReference type="SUPFAM" id="SSF57196">
    <property type="entry name" value="EGF/Laminin"/>
    <property type="match status" value="1"/>
</dbReference>
<keyword evidence="10 11" id="KW-0378">Hydrolase</keyword>
<feature type="binding site" evidence="10">
    <location>
        <position position="185"/>
    </location>
    <ligand>
        <name>Zn(2+)</name>
        <dbReference type="ChEBI" id="CHEBI:29105"/>
        <note>catalytic</note>
    </ligand>
</feature>
<evidence type="ECO:0000256" key="1">
    <source>
        <dbReference type="ARBA" id="ARBA00022536"/>
    </source>
</evidence>
<dbReference type="SMART" id="SM00239">
    <property type="entry name" value="C2"/>
    <property type="match status" value="3"/>
</dbReference>
<dbReference type="Pfam" id="PF00168">
    <property type="entry name" value="C2"/>
    <property type="match status" value="3"/>
</dbReference>
<feature type="region of interest" description="Disordered" evidence="12">
    <location>
        <begin position="69"/>
        <end position="90"/>
    </location>
</feature>
<evidence type="ECO:0000256" key="2">
    <source>
        <dbReference type="ARBA" id="ARBA00022723"/>
    </source>
</evidence>
<evidence type="ECO:0000256" key="5">
    <source>
        <dbReference type="ARBA" id="ARBA00022833"/>
    </source>
</evidence>
<dbReference type="InterPro" id="IPR000742">
    <property type="entry name" value="EGF"/>
</dbReference>
<dbReference type="CDD" id="cd00054">
    <property type="entry name" value="EGF_CA"/>
    <property type="match status" value="1"/>
</dbReference>
<feature type="binding site" evidence="10">
    <location>
        <position position="189"/>
    </location>
    <ligand>
        <name>Zn(2+)</name>
        <dbReference type="ChEBI" id="CHEBI:29105"/>
        <note>catalytic</note>
    </ligand>
</feature>
<dbReference type="InterPro" id="IPR000008">
    <property type="entry name" value="C2_dom"/>
</dbReference>
<evidence type="ECO:0000256" key="8">
    <source>
        <dbReference type="ARBA" id="ARBA00023180"/>
    </source>
</evidence>
<feature type="domain" description="C2" evidence="13">
    <location>
        <begin position="412"/>
        <end position="536"/>
    </location>
</feature>
<dbReference type="PROSITE" id="PS00022">
    <property type="entry name" value="EGF_1"/>
    <property type="match status" value="1"/>
</dbReference>
<keyword evidence="7 9" id="KW-1015">Disulfide bond</keyword>
<evidence type="ECO:0000259" key="14">
    <source>
        <dbReference type="PROSITE" id="PS50026"/>
    </source>
</evidence>
<dbReference type="PANTHER" id="PTHR10127">
    <property type="entry name" value="DISCOIDIN, CUB, EGF, LAMININ , AND ZINC METALLOPROTEASE DOMAIN CONTAINING"/>
    <property type="match status" value="1"/>
</dbReference>
<dbReference type="PROSITE" id="PS50004">
    <property type="entry name" value="C2"/>
    <property type="match status" value="3"/>
</dbReference>
<dbReference type="CDD" id="cd00030">
    <property type="entry name" value="C2"/>
    <property type="match status" value="3"/>
</dbReference>
<feature type="disulfide bond" evidence="9">
    <location>
        <begin position="576"/>
        <end position="585"/>
    </location>
</feature>
<evidence type="ECO:0000256" key="7">
    <source>
        <dbReference type="ARBA" id="ARBA00023157"/>
    </source>
</evidence>
<dbReference type="InterPro" id="IPR024079">
    <property type="entry name" value="MetalloPept_cat_dom_sf"/>
</dbReference>
<dbReference type="PANTHER" id="PTHR10127:SF850">
    <property type="entry name" value="METALLOENDOPEPTIDASE"/>
    <property type="match status" value="1"/>
</dbReference>
<feature type="domain" description="Peptidase M12A" evidence="15">
    <location>
        <begin position="94"/>
        <end position="299"/>
    </location>
</feature>
<dbReference type="PRINTS" id="PR00480">
    <property type="entry name" value="ASTACIN"/>
</dbReference>
<dbReference type="GO" id="GO:0004222">
    <property type="term" value="F:metalloendopeptidase activity"/>
    <property type="evidence" value="ECO:0007669"/>
    <property type="project" value="UniProtKB-UniRule"/>
</dbReference>